<evidence type="ECO:0000313" key="3">
    <source>
        <dbReference type="Proteomes" id="UP000199310"/>
    </source>
</evidence>
<dbReference type="EMBL" id="FOJG01000002">
    <property type="protein sequence ID" value="SEW49847.1"/>
    <property type="molecule type" value="Genomic_DNA"/>
</dbReference>
<evidence type="ECO:0000256" key="1">
    <source>
        <dbReference type="SAM" id="Phobius"/>
    </source>
</evidence>
<reference evidence="3" key="1">
    <citation type="submission" date="2016-10" db="EMBL/GenBank/DDBJ databases">
        <authorList>
            <person name="Varghese N."/>
            <person name="Submissions S."/>
        </authorList>
    </citation>
    <scope>NUCLEOTIDE SEQUENCE [LARGE SCALE GENOMIC DNA]</scope>
    <source>
        <strain evidence="3">DSM 3695</strain>
    </source>
</reference>
<organism evidence="2 3">
    <name type="scientific">Chitinophaga arvensicola</name>
    <dbReference type="NCBI Taxonomy" id="29529"/>
    <lineage>
        <taxon>Bacteria</taxon>
        <taxon>Pseudomonadati</taxon>
        <taxon>Bacteroidota</taxon>
        <taxon>Chitinophagia</taxon>
        <taxon>Chitinophagales</taxon>
        <taxon>Chitinophagaceae</taxon>
        <taxon>Chitinophaga</taxon>
    </lineage>
</organism>
<feature type="transmembrane region" description="Helical" evidence="1">
    <location>
        <begin position="21"/>
        <end position="46"/>
    </location>
</feature>
<keyword evidence="1" id="KW-0472">Membrane</keyword>
<accession>A0A1I0S5E2</accession>
<evidence type="ECO:0000313" key="2">
    <source>
        <dbReference type="EMBL" id="SEW49847.1"/>
    </source>
</evidence>
<gene>
    <name evidence="2" type="ORF">SAMN04488122_3609</name>
</gene>
<dbReference type="Proteomes" id="UP000199310">
    <property type="component" value="Unassembled WGS sequence"/>
</dbReference>
<proteinExistence type="predicted"/>
<keyword evidence="3" id="KW-1185">Reference proteome</keyword>
<sequence length="152" mass="18010">MEINPTSRYYNYLAQNERYFYMYRILAIFIVGSAGILLIPFIIYYIRAKCTLTFTNSLRTEQGQLIIGYMKFFRNREVAFPLKETVLELREFHDDVRFPPYYQMAVRHNNKIRYTLDSREGYSRETLLTFMNGFATAQSSAALVTPPVHSIW</sequence>
<protein>
    <recommendedName>
        <fullName evidence="4">PH domain-containing protein</fullName>
    </recommendedName>
</protein>
<keyword evidence="1" id="KW-0812">Transmembrane</keyword>
<name>A0A1I0S5E2_9BACT</name>
<evidence type="ECO:0008006" key="4">
    <source>
        <dbReference type="Google" id="ProtNLM"/>
    </source>
</evidence>
<dbReference type="AlphaFoldDB" id="A0A1I0S5E2"/>
<keyword evidence="1" id="KW-1133">Transmembrane helix</keyword>